<dbReference type="AlphaFoldDB" id="A0A9W9QXH1"/>
<evidence type="ECO:0000313" key="11">
    <source>
        <dbReference type="EMBL" id="KAJ5349882.1"/>
    </source>
</evidence>
<sequence length="395" mass="44958">MAAVDDPTHSSPTSPPAVATSPEQDIEEGKDVYRAGGFHPVYIGDVYNNRDGDLCKYLALKILSAESYGTEHHIFEREILQHLRDGDPKQFGYDQICHLVDDFEHQGPNGLHVCLVFDLIGETLESFQAWFPEGHIPNQVMRRITIQMLLALDYAHDHNVIHTEIWIYTDIQPSNIFVKIRDASLIKSGYLTQVPVPQQDKTKQYSAIPSTPLRQYYFNNSDRFDHFDFTLGDWGVSSWIDRHLTETIEPVALRSPEVLIRAPWNETTDLWNLGALLLECFCAVRMFIGAVPPDGHYEIKQHLAEIVHLFGPLPKTLIEKGDQDLVQSIFDDDGMHRDPIPANTPGLSSEHFTPGLDTRVREKFVSFLSTLMRTNPTERPSPEDLLRHPWLGALK</sequence>
<dbReference type="PANTHER" id="PTHR47634">
    <property type="entry name" value="PROTEIN KINASE DOMAIN-CONTAINING PROTEIN-RELATED"/>
    <property type="match status" value="1"/>
</dbReference>
<gene>
    <name evidence="11" type="ORF">N7541_007609</name>
</gene>
<comment type="caution">
    <text evidence="11">The sequence shown here is derived from an EMBL/GenBank/DDBJ whole genome shotgun (WGS) entry which is preliminary data.</text>
</comment>
<keyword evidence="3" id="KW-0808">Transferase</keyword>
<dbReference type="Gene3D" id="3.30.200.20">
    <property type="entry name" value="Phosphorylase Kinase, domain 1"/>
    <property type="match status" value="1"/>
</dbReference>
<dbReference type="SUPFAM" id="SSF56112">
    <property type="entry name" value="Protein kinase-like (PK-like)"/>
    <property type="match status" value="1"/>
</dbReference>
<dbReference type="GO" id="GO:0004674">
    <property type="term" value="F:protein serine/threonine kinase activity"/>
    <property type="evidence" value="ECO:0007669"/>
    <property type="project" value="UniProtKB-KW"/>
</dbReference>
<evidence type="ECO:0000256" key="1">
    <source>
        <dbReference type="ARBA" id="ARBA00012513"/>
    </source>
</evidence>
<keyword evidence="6" id="KW-0067">ATP-binding</keyword>
<name>A0A9W9QXH1_PENBR</name>
<feature type="domain" description="Protein kinase" evidence="10">
    <location>
        <begin position="27"/>
        <end position="391"/>
    </location>
</feature>
<comment type="catalytic activity">
    <reaction evidence="7">
        <text>L-threonyl-[protein] + ATP = O-phospho-L-threonyl-[protein] + ADP + H(+)</text>
        <dbReference type="Rhea" id="RHEA:46608"/>
        <dbReference type="Rhea" id="RHEA-COMP:11060"/>
        <dbReference type="Rhea" id="RHEA-COMP:11605"/>
        <dbReference type="ChEBI" id="CHEBI:15378"/>
        <dbReference type="ChEBI" id="CHEBI:30013"/>
        <dbReference type="ChEBI" id="CHEBI:30616"/>
        <dbReference type="ChEBI" id="CHEBI:61977"/>
        <dbReference type="ChEBI" id="CHEBI:456216"/>
        <dbReference type="EC" id="2.7.11.1"/>
    </reaction>
</comment>
<keyword evidence="2 11" id="KW-0723">Serine/threonine-protein kinase</keyword>
<dbReference type="InterPro" id="IPR000719">
    <property type="entry name" value="Prot_kinase_dom"/>
</dbReference>
<evidence type="ECO:0000256" key="9">
    <source>
        <dbReference type="SAM" id="MobiDB-lite"/>
    </source>
</evidence>
<reference evidence="11" key="1">
    <citation type="submission" date="2022-12" db="EMBL/GenBank/DDBJ databases">
        <authorList>
            <person name="Petersen C."/>
        </authorList>
    </citation>
    <scope>NUCLEOTIDE SEQUENCE</scope>
    <source>
        <strain evidence="11">IBT 35675</strain>
    </source>
</reference>
<dbReference type="Pfam" id="PF00069">
    <property type="entry name" value="Pkinase"/>
    <property type="match status" value="2"/>
</dbReference>
<accession>A0A9W9QXH1</accession>
<evidence type="ECO:0000256" key="7">
    <source>
        <dbReference type="ARBA" id="ARBA00047899"/>
    </source>
</evidence>
<proteinExistence type="predicted"/>
<dbReference type="GO" id="GO:0005524">
    <property type="term" value="F:ATP binding"/>
    <property type="evidence" value="ECO:0007669"/>
    <property type="project" value="UniProtKB-KW"/>
</dbReference>
<reference evidence="11" key="2">
    <citation type="journal article" date="2023" name="IMA Fungus">
        <title>Comparative genomic study of the Penicillium genus elucidates a diverse pangenome and 15 lateral gene transfer events.</title>
        <authorList>
            <person name="Petersen C."/>
            <person name="Sorensen T."/>
            <person name="Nielsen M.R."/>
            <person name="Sondergaard T.E."/>
            <person name="Sorensen J.L."/>
            <person name="Fitzpatrick D.A."/>
            <person name="Frisvad J.C."/>
            <person name="Nielsen K.L."/>
        </authorList>
    </citation>
    <scope>NUCLEOTIDE SEQUENCE</scope>
    <source>
        <strain evidence="11">IBT 35675</strain>
    </source>
</reference>
<evidence type="ECO:0000256" key="4">
    <source>
        <dbReference type="ARBA" id="ARBA00022741"/>
    </source>
</evidence>
<keyword evidence="4" id="KW-0547">Nucleotide-binding</keyword>
<evidence type="ECO:0000256" key="2">
    <source>
        <dbReference type="ARBA" id="ARBA00022527"/>
    </source>
</evidence>
<dbReference type="GO" id="GO:0000245">
    <property type="term" value="P:spliceosomal complex assembly"/>
    <property type="evidence" value="ECO:0007669"/>
    <property type="project" value="TreeGrafter"/>
</dbReference>
<dbReference type="PROSITE" id="PS50011">
    <property type="entry name" value="PROTEIN_KINASE_DOM"/>
    <property type="match status" value="1"/>
</dbReference>
<dbReference type="InterPro" id="IPR051334">
    <property type="entry name" value="SRPK"/>
</dbReference>
<keyword evidence="5 11" id="KW-0418">Kinase</keyword>
<dbReference type="PANTHER" id="PTHR47634:SF9">
    <property type="entry name" value="PROTEIN KINASE DOMAIN-CONTAINING PROTEIN-RELATED"/>
    <property type="match status" value="1"/>
</dbReference>
<evidence type="ECO:0000256" key="3">
    <source>
        <dbReference type="ARBA" id="ARBA00022679"/>
    </source>
</evidence>
<dbReference type="EC" id="2.7.11.1" evidence="1"/>
<evidence type="ECO:0000313" key="12">
    <source>
        <dbReference type="Proteomes" id="UP001148299"/>
    </source>
</evidence>
<organism evidence="11 12">
    <name type="scientific">Penicillium brevicompactum</name>
    <dbReference type="NCBI Taxonomy" id="5074"/>
    <lineage>
        <taxon>Eukaryota</taxon>
        <taxon>Fungi</taxon>
        <taxon>Dikarya</taxon>
        <taxon>Ascomycota</taxon>
        <taxon>Pezizomycotina</taxon>
        <taxon>Eurotiomycetes</taxon>
        <taxon>Eurotiomycetidae</taxon>
        <taxon>Eurotiales</taxon>
        <taxon>Aspergillaceae</taxon>
        <taxon>Penicillium</taxon>
    </lineage>
</organism>
<evidence type="ECO:0000256" key="5">
    <source>
        <dbReference type="ARBA" id="ARBA00022777"/>
    </source>
</evidence>
<feature type="region of interest" description="Disordered" evidence="9">
    <location>
        <begin position="1"/>
        <end position="26"/>
    </location>
</feature>
<protein>
    <recommendedName>
        <fullName evidence="1">non-specific serine/threonine protein kinase</fullName>
        <ecNumber evidence="1">2.7.11.1</ecNumber>
    </recommendedName>
</protein>
<comment type="catalytic activity">
    <reaction evidence="8">
        <text>L-seryl-[protein] + ATP = O-phospho-L-seryl-[protein] + ADP + H(+)</text>
        <dbReference type="Rhea" id="RHEA:17989"/>
        <dbReference type="Rhea" id="RHEA-COMP:9863"/>
        <dbReference type="Rhea" id="RHEA-COMP:11604"/>
        <dbReference type="ChEBI" id="CHEBI:15378"/>
        <dbReference type="ChEBI" id="CHEBI:29999"/>
        <dbReference type="ChEBI" id="CHEBI:30616"/>
        <dbReference type="ChEBI" id="CHEBI:83421"/>
        <dbReference type="ChEBI" id="CHEBI:456216"/>
        <dbReference type="EC" id="2.7.11.1"/>
    </reaction>
</comment>
<evidence type="ECO:0000259" key="10">
    <source>
        <dbReference type="PROSITE" id="PS50011"/>
    </source>
</evidence>
<dbReference type="Proteomes" id="UP001148299">
    <property type="component" value="Unassembled WGS sequence"/>
</dbReference>
<dbReference type="GO" id="GO:0050684">
    <property type="term" value="P:regulation of mRNA processing"/>
    <property type="evidence" value="ECO:0007669"/>
    <property type="project" value="TreeGrafter"/>
</dbReference>
<dbReference type="EMBL" id="JAPZBR010000006">
    <property type="protein sequence ID" value="KAJ5349882.1"/>
    <property type="molecule type" value="Genomic_DNA"/>
</dbReference>
<feature type="compositionally biased region" description="Low complexity" evidence="9">
    <location>
        <begin position="9"/>
        <end position="22"/>
    </location>
</feature>
<evidence type="ECO:0000256" key="8">
    <source>
        <dbReference type="ARBA" id="ARBA00048679"/>
    </source>
</evidence>
<dbReference type="InterPro" id="IPR011009">
    <property type="entry name" value="Kinase-like_dom_sf"/>
</dbReference>
<dbReference type="SMART" id="SM00220">
    <property type="entry name" value="S_TKc"/>
    <property type="match status" value="1"/>
</dbReference>
<dbReference type="Gene3D" id="1.10.510.10">
    <property type="entry name" value="Transferase(Phosphotransferase) domain 1"/>
    <property type="match status" value="1"/>
</dbReference>
<keyword evidence="12" id="KW-1185">Reference proteome</keyword>
<evidence type="ECO:0000256" key="6">
    <source>
        <dbReference type="ARBA" id="ARBA00022840"/>
    </source>
</evidence>